<dbReference type="Gene3D" id="3.40.30.10">
    <property type="entry name" value="Glutaredoxin"/>
    <property type="match status" value="1"/>
</dbReference>
<accession>A0A422SY52</accession>
<dbReference type="InterPro" id="IPR014111">
    <property type="entry name" value="T4SS_TraF-like"/>
</dbReference>
<sequence>MKRVWMTVMLIFSLHASNLRAADDGMGWYDQDIWKNENRAFLWYPDAKKPKQARQNQSQNTPVRNELAEFEMLQRNLDESRKIAVMNPTPQNLKRYIELQEVVMNKSAAFADQWQRVIWQNPNLDYSQRGRPNNQLAQQQYDHNRQQQKAEAIRKLAGENGIMFVFKSDCPYCHTMAPILKNFADQYGIKVMPVSLDGGGINHFPRALPNNGIAQRLNITTVPAMYVMDTKTKQFTPIGFGVMAQTTLEDRFLAYSRPVGTLY</sequence>
<dbReference type="Proteomes" id="UP000260504">
    <property type="component" value="Unassembled WGS sequence"/>
</dbReference>
<reference evidence="2 3" key="1">
    <citation type="submission" date="2017-08" db="EMBL/GenBank/DDBJ databases">
        <title>Meningococcal Conjunctivitis and Endemic Carriage at a Military Recruit Training Center.</title>
        <authorList>
            <person name="Bobb A.J."/>
            <person name="Galac M.R."/>
            <person name="Snesrud E."/>
            <person name="Clagett C.D."/>
        </authorList>
    </citation>
    <scope>NUCLEOTIDE SEQUENCE [LARGE SCALE GENOMIC DNA]</scope>
    <source>
        <strain evidence="2 3">MRSN431200</strain>
    </source>
</reference>
<organism evidence="2 3">
    <name type="scientific">Neisseria meningitidis</name>
    <dbReference type="NCBI Taxonomy" id="487"/>
    <lineage>
        <taxon>Bacteria</taxon>
        <taxon>Pseudomonadati</taxon>
        <taxon>Pseudomonadota</taxon>
        <taxon>Betaproteobacteria</taxon>
        <taxon>Neisseriales</taxon>
        <taxon>Neisseriaceae</taxon>
        <taxon>Neisseria</taxon>
    </lineage>
</organism>
<comment type="caution">
    <text evidence="2">The sequence shown here is derived from an EMBL/GenBank/DDBJ whole genome shotgun (WGS) entry which is preliminary data.</text>
</comment>
<evidence type="ECO:0000256" key="1">
    <source>
        <dbReference type="SAM" id="SignalP"/>
    </source>
</evidence>
<dbReference type="NCBIfam" id="TIGR02740">
    <property type="entry name" value="TraF-like"/>
    <property type="match status" value="1"/>
</dbReference>
<name>A0A422SY52_NEIME</name>
<feature type="signal peptide" evidence="1">
    <location>
        <begin position="1"/>
        <end position="21"/>
    </location>
</feature>
<dbReference type="EMBL" id="NVYQ01000011">
    <property type="protein sequence ID" value="RGB18948.1"/>
    <property type="molecule type" value="Genomic_DNA"/>
</dbReference>
<keyword evidence="1" id="KW-0732">Signal</keyword>
<gene>
    <name evidence="2" type="ORF">CIJ84_00670</name>
</gene>
<dbReference type="Pfam" id="PF13728">
    <property type="entry name" value="TraF"/>
    <property type="match status" value="1"/>
</dbReference>
<evidence type="ECO:0000313" key="3">
    <source>
        <dbReference type="Proteomes" id="UP000260504"/>
    </source>
</evidence>
<dbReference type="SUPFAM" id="SSF52833">
    <property type="entry name" value="Thioredoxin-like"/>
    <property type="match status" value="1"/>
</dbReference>
<dbReference type="InterPro" id="IPR036249">
    <property type="entry name" value="Thioredoxin-like_sf"/>
</dbReference>
<evidence type="ECO:0000313" key="2">
    <source>
        <dbReference type="EMBL" id="RGB18948.1"/>
    </source>
</evidence>
<dbReference type="AlphaFoldDB" id="A0A422SY52"/>
<feature type="chain" id="PRO_5043190311" evidence="1">
    <location>
        <begin position="22"/>
        <end position="263"/>
    </location>
</feature>
<protein>
    <submittedName>
        <fullName evidence="2">Conjugal transfer protein TraF</fullName>
    </submittedName>
</protein>
<dbReference type="InterPro" id="IPR039555">
    <property type="entry name" value="TraF/TrbB"/>
</dbReference>
<proteinExistence type="predicted"/>